<evidence type="ECO:0000256" key="1">
    <source>
        <dbReference type="ARBA" id="ARBA00004496"/>
    </source>
</evidence>
<comment type="catalytic activity">
    <reaction evidence="12">
        <text>an alkane-alpha,omega-diamine + acetyl-CoA = an N-acetylalkane-alpha,omega-diamine + CoA + H(+)</text>
        <dbReference type="Rhea" id="RHEA:11116"/>
        <dbReference type="Rhea" id="RHEA-COMP:9766"/>
        <dbReference type="Rhea" id="RHEA-COMP:9767"/>
        <dbReference type="ChEBI" id="CHEBI:15378"/>
        <dbReference type="ChEBI" id="CHEBI:57287"/>
        <dbReference type="ChEBI" id="CHEBI:57288"/>
        <dbReference type="ChEBI" id="CHEBI:70977"/>
        <dbReference type="ChEBI" id="CHEBI:70988"/>
        <dbReference type="EC" id="2.3.1.57"/>
    </reaction>
</comment>
<dbReference type="EMBL" id="JH393257">
    <property type="protein sequence ID" value="EHJ93407.1"/>
    <property type="molecule type" value="Genomic_DNA"/>
</dbReference>
<evidence type="ECO:0000256" key="16">
    <source>
        <dbReference type="ARBA" id="ARBA00079997"/>
    </source>
</evidence>
<evidence type="ECO:0000256" key="4">
    <source>
        <dbReference type="ARBA" id="ARBA00013209"/>
    </source>
</evidence>
<evidence type="ECO:0000259" key="17">
    <source>
        <dbReference type="PROSITE" id="PS51186"/>
    </source>
</evidence>
<keyword evidence="7" id="KW-0479">Metal-binding</keyword>
<organism evidence="18 20">
    <name type="scientific">Vreelandella boliviensis LC1</name>
    <dbReference type="NCBI Taxonomy" id="1072583"/>
    <lineage>
        <taxon>Bacteria</taxon>
        <taxon>Pseudomonadati</taxon>
        <taxon>Pseudomonadota</taxon>
        <taxon>Gammaproteobacteria</taxon>
        <taxon>Oceanospirillales</taxon>
        <taxon>Halomonadaceae</taxon>
        <taxon>Vreelandella</taxon>
    </lineage>
</organism>
<dbReference type="PROSITE" id="PS51186">
    <property type="entry name" value="GNAT"/>
    <property type="match status" value="1"/>
</dbReference>
<comment type="catalytic activity">
    <reaction evidence="10">
        <text>spermine + acetyl-CoA = N(1)-acetylspermine + CoA + H(+)</text>
        <dbReference type="Rhea" id="RHEA:33099"/>
        <dbReference type="ChEBI" id="CHEBI:15378"/>
        <dbReference type="ChEBI" id="CHEBI:45725"/>
        <dbReference type="ChEBI" id="CHEBI:57287"/>
        <dbReference type="ChEBI" id="CHEBI:57288"/>
        <dbReference type="ChEBI" id="CHEBI:58101"/>
        <dbReference type="EC" id="2.3.1.57"/>
    </reaction>
</comment>
<dbReference type="EC" id="2.3.1.57" evidence="4"/>
<protein>
    <recommendedName>
        <fullName evidence="15">Spermidine N(1)-acetyltransferase</fullName>
        <ecNumber evidence="4">2.3.1.57</ecNumber>
    </recommendedName>
    <alternativeName>
        <fullName evidence="16">Spermidine/spermine N(1)-acetyltransferase</fullName>
    </alternativeName>
</protein>
<dbReference type="Gene3D" id="3.40.630.30">
    <property type="match status" value="1"/>
</dbReference>
<sequence length="183" mass="21802">MGHQLYLRALERNDLRFVHELNNNQSIMSYWFEEPYESFDELEELYNKHIHDNAERRFVAEDSHGNAIGLVELIEIDYIHRSAEFQIIITPDHQGKGFARSLIRQALHYSFTILNLHKVYLIVAVENVKAIHLYEESRFIEEGHLVQEFFINGKYRDVKRMYILQDTYLGQLDTTEAPETNWL</sequence>
<dbReference type="OrthoDB" id="9795206at2"/>
<evidence type="ECO:0000256" key="11">
    <source>
        <dbReference type="ARBA" id="ARBA00052230"/>
    </source>
</evidence>
<dbReference type="GO" id="GO:0000287">
    <property type="term" value="F:magnesium ion binding"/>
    <property type="evidence" value="ECO:0007669"/>
    <property type="project" value="UniProtKB-ARBA"/>
</dbReference>
<dbReference type="GO" id="GO:0005737">
    <property type="term" value="C:cytoplasm"/>
    <property type="evidence" value="ECO:0007669"/>
    <property type="project" value="UniProtKB-SubCell"/>
</dbReference>
<feature type="domain" description="N-acetyltransferase" evidence="17">
    <location>
        <begin position="5"/>
        <end position="174"/>
    </location>
</feature>
<evidence type="ECO:0000256" key="10">
    <source>
        <dbReference type="ARBA" id="ARBA00050555"/>
    </source>
</evidence>
<dbReference type="GO" id="GO:0004145">
    <property type="term" value="F:diamine N-acetyltransferase activity"/>
    <property type="evidence" value="ECO:0007669"/>
    <property type="project" value="UniProtKB-EC"/>
</dbReference>
<evidence type="ECO:0000256" key="12">
    <source>
        <dbReference type="ARBA" id="ARBA00052273"/>
    </source>
</evidence>
<reference evidence="18 20" key="1">
    <citation type="submission" date="2011-10" db="EMBL/GenBank/DDBJ databases">
        <authorList>
            <person name="Quillaguamn J."/>
            <person name="Guzmn D."/>
            <person name="Balderrama-Subieta A."/>
            <person name="Cardona-Ortuo C."/>
            <person name="Guevara-Martnez M."/>
            <person name="Callisaya-Quispe N."/>
        </authorList>
    </citation>
    <scope>NUCLEOTIDE SEQUENCE [LARGE SCALE GENOMIC DNA]</scope>
    <source>
        <strain evidence="18 20">LC1</strain>
    </source>
</reference>
<comment type="subcellular location">
    <subcellularLocation>
        <location evidence="1">Cytoplasm</location>
    </subcellularLocation>
</comment>
<keyword evidence="6 18" id="KW-0808">Transferase</keyword>
<dbReference type="NCBIfam" id="NF011709">
    <property type="entry name" value="PRK15130.1"/>
    <property type="match status" value="1"/>
</dbReference>
<reference evidence="19 21" key="2">
    <citation type="submission" date="2017-07" db="EMBL/GenBank/DDBJ databases">
        <title>Shotgun whole genome sequences of three halophilic bacterial isolates.</title>
        <authorList>
            <person name="Pozzo T."/>
            <person name="Higdon S.M."/>
            <person name="Quillaguaman J."/>
        </authorList>
    </citation>
    <scope>NUCLEOTIDE SEQUENCE [LARGE SCALE GENOMIC DNA]</scope>
    <source>
        <strain evidence="19 21">LC1</strain>
    </source>
</reference>
<dbReference type="RefSeq" id="WP_007111343.1">
    <property type="nucleotide sequence ID" value="NZ_JH393257.1"/>
</dbReference>
<evidence type="ECO:0000256" key="5">
    <source>
        <dbReference type="ARBA" id="ARBA00022490"/>
    </source>
</evidence>
<evidence type="ECO:0000313" key="20">
    <source>
        <dbReference type="Proteomes" id="UP000005756"/>
    </source>
</evidence>
<dbReference type="InterPro" id="IPR016181">
    <property type="entry name" value="Acyl_CoA_acyltransferase"/>
</dbReference>
<dbReference type="EMBL" id="NPEY01000001">
    <property type="protein sequence ID" value="OZT76058.1"/>
    <property type="molecule type" value="Genomic_DNA"/>
</dbReference>
<evidence type="ECO:0000313" key="18">
    <source>
        <dbReference type="EMBL" id="EHJ93407.1"/>
    </source>
</evidence>
<keyword evidence="21" id="KW-1185">Reference proteome</keyword>
<evidence type="ECO:0000256" key="15">
    <source>
        <dbReference type="ARBA" id="ARBA00073647"/>
    </source>
</evidence>
<dbReference type="PANTHER" id="PTHR43415">
    <property type="entry name" value="SPERMIDINE N(1)-ACETYLTRANSFERASE"/>
    <property type="match status" value="1"/>
</dbReference>
<accession>A0A265E482</accession>
<dbReference type="CDD" id="cd04301">
    <property type="entry name" value="NAT_SF"/>
    <property type="match status" value="1"/>
</dbReference>
<dbReference type="InterPro" id="IPR000182">
    <property type="entry name" value="GNAT_dom"/>
</dbReference>
<dbReference type="Proteomes" id="UP000005756">
    <property type="component" value="Unassembled WGS sequence"/>
</dbReference>
<keyword evidence="8" id="KW-0460">Magnesium</keyword>
<dbReference type="Proteomes" id="UP000216538">
    <property type="component" value="Unassembled WGS sequence"/>
</dbReference>
<keyword evidence="5" id="KW-0963">Cytoplasm</keyword>
<name>A0A265E482_9GAMM</name>
<comment type="pathway">
    <text evidence="14">Amine and polyamine degradation; spermidine degradation.</text>
</comment>
<dbReference type="PANTHER" id="PTHR43415:SF6">
    <property type="entry name" value="SPERMIDINE N(1)-ACETYLTRANSFERASE"/>
    <property type="match status" value="1"/>
</dbReference>
<comment type="catalytic activity">
    <reaction evidence="11">
        <text>spermidine + acetyl-CoA = N(8)-acetylspermidine + CoA + H(+)</text>
        <dbReference type="Rhea" id="RHEA:28270"/>
        <dbReference type="ChEBI" id="CHEBI:15378"/>
        <dbReference type="ChEBI" id="CHEBI:57287"/>
        <dbReference type="ChEBI" id="CHEBI:57288"/>
        <dbReference type="ChEBI" id="CHEBI:57834"/>
        <dbReference type="ChEBI" id="CHEBI:58535"/>
        <dbReference type="EC" id="2.3.1.57"/>
    </reaction>
</comment>
<dbReference type="FunFam" id="3.40.630.30:FF:000007">
    <property type="entry name" value="Spermidine N(1)-acetyltransferase"/>
    <property type="match status" value="1"/>
</dbReference>
<comment type="catalytic activity">
    <reaction evidence="13">
        <text>spermidine + acetyl-CoA = N(1)-acetylspermidine + CoA + H(+)</text>
        <dbReference type="Rhea" id="RHEA:28150"/>
        <dbReference type="ChEBI" id="CHEBI:15378"/>
        <dbReference type="ChEBI" id="CHEBI:57287"/>
        <dbReference type="ChEBI" id="CHEBI:57288"/>
        <dbReference type="ChEBI" id="CHEBI:57834"/>
        <dbReference type="ChEBI" id="CHEBI:58324"/>
        <dbReference type="EC" id="2.3.1.57"/>
    </reaction>
</comment>
<evidence type="ECO:0000313" key="19">
    <source>
        <dbReference type="EMBL" id="OZT76058.1"/>
    </source>
</evidence>
<evidence type="ECO:0000256" key="2">
    <source>
        <dbReference type="ARBA" id="ARBA00004723"/>
    </source>
</evidence>
<gene>
    <name evidence="19" type="ORF">CE457_02220</name>
    <name evidence="18" type="ORF">KUC_0354</name>
</gene>
<comment type="similarity">
    <text evidence="3">Belongs to the acetyltransferase family.</text>
</comment>
<evidence type="ECO:0000313" key="21">
    <source>
        <dbReference type="Proteomes" id="UP000216538"/>
    </source>
</evidence>
<evidence type="ECO:0000256" key="14">
    <source>
        <dbReference type="ARBA" id="ARBA00060713"/>
    </source>
</evidence>
<keyword evidence="9" id="KW-0012">Acyltransferase</keyword>
<evidence type="ECO:0000256" key="9">
    <source>
        <dbReference type="ARBA" id="ARBA00023315"/>
    </source>
</evidence>
<evidence type="ECO:0000256" key="3">
    <source>
        <dbReference type="ARBA" id="ARBA00008694"/>
    </source>
</evidence>
<dbReference type="STRING" id="1072583.KUC_0354"/>
<dbReference type="AlphaFoldDB" id="A0A265E482"/>
<evidence type="ECO:0000256" key="6">
    <source>
        <dbReference type="ARBA" id="ARBA00022679"/>
    </source>
</evidence>
<evidence type="ECO:0000256" key="7">
    <source>
        <dbReference type="ARBA" id="ARBA00022723"/>
    </source>
</evidence>
<proteinExistence type="inferred from homology"/>
<dbReference type="Pfam" id="PF13302">
    <property type="entry name" value="Acetyltransf_3"/>
    <property type="match status" value="1"/>
</dbReference>
<evidence type="ECO:0000256" key="13">
    <source>
        <dbReference type="ARBA" id="ARBA00052368"/>
    </source>
</evidence>
<evidence type="ECO:0000256" key="8">
    <source>
        <dbReference type="ARBA" id="ARBA00022842"/>
    </source>
</evidence>
<dbReference type="SUPFAM" id="SSF55729">
    <property type="entry name" value="Acyl-CoA N-acyltransferases (Nat)"/>
    <property type="match status" value="1"/>
</dbReference>
<comment type="pathway">
    <text evidence="2">Amine and polyamine degradation; spermine degradation.</text>
</comment>